<dbReference type="CDD" id="cd00616">
    <property type="entry name" value="AHBA_syn"/>
    <property type="match status" value="1"/>
</dbReference>
<accession>A0ABY2CQV3</accession>
<dbReference type="InterPro" id="IPR000653">
    <property type="entry name" value="DegT/StrS_aminotransferase"/>
</dbReference>
<keyword evidence="5" id="KW-1185">Reference proteome</keyword>
<evidence type="ECO:0000256" key="3">
    <source>
        <dbReference type="RuleBase" id="RU004508"/>
    </source>
</evidence>
<dbReference type="PANTHER" id="PTHR30244">
    <property type="entry name" value="TRANSAMINASE"/>
    <property type="match status" value="1"/>
</dbReference>
<evidence type="ECO:0000313" key="5">
    <source>
        <dbReference type="Proteomes" id="UP000295649"/>
    </source>
</evidence>
<dbReference type="RefSeq" id="WP_082769250.1">
    <property type="nucleotide sequence ID" value="NZ_LUUF01000012.1"/>
</dbReference>
<dbReference type="PIRSF" id="PIRSF000390">
    <property type="entry name" value="PLP_StrS"/>
    <property type="match status" value="1"/>
</dbReference>
<comment type="caution">
    <text evidence="4">The sequence shown here is derived from an EMBL/GenBank/DDBJ whole genome shotgun (WGS) entry which is preliminary data.</text>
</comment>
<dbReference type="EMBL" id="SMCN01000003">
    <property type="protein sequence ID" value="TCV86927.1"/>
    <property type="molecule type" value="Genomic_DNA"/>
</dbReference>
<dbReference type="Gene3D" id="3.90.1150.10">
    <property type="entry name" value="Aspartate Aminotransferase, domain 1"/>
    <property type="match status" value="1"/>
</dbReference>
<sequence length="370" mass="41349">MDKHNSFLVPYVGLKQEFDKRKEELLAAFVNVGENASYILREEVRLFEDSIAKLLGVHHVIGVNSGTDALFLALKALNIGHGDEVITVAHTFVATISAIMHSGATPILVDIADDFNMSIELLKQAISPATRAIIPVHMNGHCCDMRSILTIAEEHGLLVIEDAAQSMGAQIDEIYAGNFGVINAFSLHPMKNLHCYGDGGFITTNDSNLANSLLRLRNHGQSESRELLEFGFNSRLDNLQAALLNINFKYFQQDTTRRREIALRYHLGLSNCAALKLPRPPQNDGYFDVYSSYPIRCVSRDDLRAHLLKKGIECFVHWEKPLHTNTMICPEGQALPMTESVSREVLSLPIHPFLSNEQCDYVIAAVREFF</sequence>
<keyword evidence="1 3" id="KW-0663">Pyridoxal phosphate</keyword>
<dbReference type="InterPro" id="IPR015421">
    <property type="entry name" value="PyrdxlP-dep_Trfase_major"/>
</dbReference>
<evidence type="ECO:0000256" key="1">
    <source>
        <dbReference type="ARBA" id="ARBA00022898"/>
    </source>
</evidence>
<name>A0ABY2CQV3_METMH</name>
<evidence type="ECO:0000256" key="2">
    <source>
        <dbReference type="ARBA" id="ARBA00037999"/>
    </source>
</evidence>
<dbReference type="SUPFAM" id="SSF53383">
    <property type="entry name" value="PLP-dependent transferases"/>
    <property type="match status" value="1"/>
</dbReference>
<protein>
    <submittedName>
        <fullName evidence="4">dTDP-4-amino-4,6-dideoxygalactose transaminase</fullName>
    </submittedName>
</protein>
<dbReference type="Gene3D" id="3.40.640.10">
    <property type="entry name" value="Type I PLP-dependent aspartate aminotransferase-like (Major domain)"/>
    <property type="match status" value="1"/>
</dbReference>
<comment type="similarity">
    <text evidence="2 3">Belongs to the DegT/DnrJ/EryC1 family.</text>
</comment>
<organism evidence="4 5">
    <name type="scientific">Methylomonas methanica</name>
    <dbReference type="NCBI Taxonomy" id="421"/>
    <lineage>
        <taxon>Bacteria</taxon>
        <taxon>Pseudomonadati</taxon>
        <taxon>Pseudomonadota</taxon>
        <taxon>Gammaproteobacteria</taxon>
        <taxon>Methylococcales</taxon>
        <taxon>Methylococcaceae</taxon>
        <taxon>Methylomonas</taxon>
    </lineage>
</organism>
<dbReference type="InterPro" id="IPR015424">
    <property type="entry name" value="PyrdxlP-dep_Trfase"/>
</dbReference>
<gene>
    <name evidence="4" type="ORF">EDE11_103153</name>
</gene>
<dbReference type="PANTHER" id="PTHR30244:SF36">
    <property type="entry name" value="3-OXO-GLUCOSE-6-PHOSPHATE:GLUTAMATE AMINOTRANSFERASE"/>
    <property type="match status" value="1"/>
</dbReference>
<dbReference type="Pfam" id="PF01041">
    <property type="entry name" value="DegT_DnrJ_EryC1"/>
    <property type="match status" value="1"/>
</dbReference>
<dbReference type="Proteomes" id="UP000295649">
    <property type="component" value="Unassembled WGS sequence"/>
</dbReference>
<proteinExistence type="inferred from homology"/>
<dbReference type="InterPro" id="IPR015422">
    <property type="entry name" value="PyrdxlP-dep_Trfase_small"/>
</dbReference>
<reference evidence="4 5" key="1">
    <citation type="submission" date="2019-03" db="EMBL/GenBank/DDBJ databases">
        <title>Systems level insights into methane cycling in arid and semi-arid ecosystems.</title>
        <authorList>
            <person name="Kalyuzhnaya M."/>
        </authorList>
    </citation>
    <scope>NUCLEOTIDE SEQUENCE [LARGE SCALE GENOMIC DNA]</scope>
    <source>
        <strain evidence="4 5">S-1</strain>
    </source>
</reference>
<evidence type="ECO:0000313" key="4">
    <source>
        <dbReference type="EMBL" id="TCV86927.1"/>
    </source>
</evidence>